<reference evidence="6" key="1">
    <citation type="submission" date="2022-07" db="EMBL/GenBank/DDBJ databases">
        <title>Phylogenomic reconstructions and comparative analyses of Kickxellomycotina fungi.</title>
        <authorList>
            <person name="Reynolds N.K."/>
            <person name="Stajich J.E."/>
            <person name="Barry K."/>
            <person name="Grigoriev I.V."/>
            <person name="Crous P."/>
            <person name="Smith M.E."/>
        </authorList>
    </citation>
    <scope>NUCLEOTIDE SEQUENCE</scope>
    <source>
        <strain evidence="6">NRRL 3115</strain>
    </source>
</reference>
<dbReference type="Pfam" id="PF22952">
    <property type="entry name" value="KH_11"/>
    <property type="match status" value="1"/>
</dbReference>
<dbReference type="Proteomes" id="UP001151518">
    <property type="component" value="Unassembled WGS sequence"/>
</dbReference>
<evidence type="ECO:0000256" key="2">
    <source>
        <dbReference type="ARBA" id="ARBA00022884"/>
    </source>
</evidence>
<evidence type="ECO:0000313" key="7">
    <source>
        <dbReference type="Proteomes" id="UP001151518"/>
    </source>
</evidence>
<feature type="domain" description="K Homology" evidence="5">
    <location>
        <begin position="480"/>
        <end position="548"/>
    </location>
</feature>
<dbReference type="OrthoDB" id="10027144at2759"/>
<feature type="domain" description="K Homology" evidence="5">
    <location>
        <begin position="829"/>
        <end position="899"/>
    </location>
</feature>
<dbReference type="CDD" id="cd22408">
    <property type="entry name" value="KH-I_Vigilin_rpt4"/>
    <property type="match status" value="1"/>
</dbReference>
<dbReference type="InterPro" id="IPR004087">
    <property type="entry name" value="KH_dom"/>
</dbReference>
<dbReference type="PROSITE" id="PS50084">
    <property type="entry name" value="KH_TYPE_1"/>
    <property type="match status" value="9"/>
</dbReference>
<feature type="domain" description="K Homology" evidence="5">
    <location>
        <begin position="1325"/>
        <end position="1393"/>
    </location>
</feature>
<feature type="compositionally biased region" description="Low complexity" evidence="4">
    <location>
        <begin position="86"/>
        <end position="145"/>
    </location>
</feature>
<dbReference type="Pfam" id="PF00013">
    <property type="entry name" value="KH_1"/>
    <property type="match status" value="7"/>
</dbReference>
<feature type="domain" description="K Homology" evidence="5">
    <location>
        <begin position="1144"/>
        <end position="1224"/>
    </location>
</feature>
<gene>
    <name evidence="6" type="ORF">GGI25_005593</name>
</gene>
<dbReference type="PANTHER" id="PTHR10288">
    <property type="entry name" value="KH DOMAIN CONTAINING RNA BINDING PROTEIN"/>
    <property type="match status" value="1"/>
</dbReference>
<feature type="domain" description="K Homology" evidence="5">
    <location>
        <begin position="989"/>
        <end position="1057"/>
    </location>
</feature>
<dbReference type="InterPro" id="IPR054548">
    <property type="entry name" value="SCP160-like_KH"/>
</dbReference>
<comment type="caution">
    <text evidence="6">The sequence shown here is derived from an EMBL/GenBank/DDBJ whole genome shotgun (WGS) entry which is preliminary data.</text>
</comment>
<sequence length="1396" mass="149274">MSDDLSPAAQFAAAAAAEADAKASAEAAAAAVSTVDHVSAFPSVSASVIGVALATASAAKPVFAAVPAANADDSVGTAVAHDNASERPAPAPASSDDALESPSASAVADAVAGLSVNPDPSTSTPVDAAAADSAPVSSSSFGSAARHNADDSYVSAAAAFESAIDSAVASTFGDSEDAYAEDVPRRANAAPAQAAHRPKANKPIDFADEELFPSLSSTAPPRVAPSAWGSKAGSVAGGSSGAVRGPQSMADQIKLSQTTEIVDLPMMQEPISDIACKIMERTKTRIEISHNRVLNTSTYLISGKPDNVAKAKREVCSKLSPRITKIVQVPAFVRAQVVGVRGKTLQKIQTQTGTSITITRASASVTKDPNEDDLFDLIDISIIGDNMGVLSAIAQIEAITNKRTTKRAVQLTDIPREAYALLVGKNGETLNVFQLAHPQIQIRIPSPIAADQTICIAGEREEVNAAAADLRSAAHTLMENSQVVKVSIPKRQHRFIIGENGQTLIDIINATGCSVLVPPPRSPSDQVTVRGPESSLVQTLGLVMTKANSAILETVDPTTVHQYGRPLLYAQRALQYFHDRDRFRRIESEHGVTLRVPSAADAAAASAPEQVQIELQGKDSRSVAAAREALVALFGAFPPYHFNSIEVEPHLHALLSGRDGANAARLQAARSVYALFPGDSISRNILVVYEGFNPDIDRVADAAGRERATRELLRKTLEEFRTTIQNDDSYVTHVAKVPAKLQQSLAKASALDGLLRAAGAADADNRVVVRFGGVLAGQNEPESTRTTRKGDAELDEDEVEVKGLASAVDNVIVELSKRVKADEEYVRLHSFRGEVTVPQQLMPRIIGRGGENIKRIRSERDVAIDIADGTSSGAPGVVKLQGTREDVAAVIVQLEEFVERMADQTSEIVSVPANIHKALIGVGGRYVKRLEDKYAVRVQFPSSKREASDEEQGSAPALNPDQIRIRGGQKGVEGAKSELLELAAYEVEHSHTARFKVPAASLPHIVGKSGTHINEIKDESETKIELGTPNNGEVEVTIVGTRAGVKLAREAIEAVVAEQKSQIDVMLSIPVKHHRFLIGSGGNRVRELVQQAGGNPDAMSGSDACRVQFPRASENTDDVRLKGDRAIVEAVRKSIEELVAERERMTTTTVQIPVSQHAFIIGRGGSQLKQLQDTHSVEIHFRSKSSRVQTDATGDRAEDPSTVRITGLPENCESCKSALLALVRDETRMAVPLALHQRLGGRGGSLWRRVRSEFDVQVDAAHVDKIPARRIDEKGDMDNATEDIVYRDAESSLSELKAEWILRGEKAKLSKAVDLINNEISKAGTTVEAHVRIESRLHRFVIGKQGANIAKIRDTTGCEVNVPKRDSSSQWIVITGGRTGADRAIEMIHEYIEERD</sequence>
<evidence type="ECO:0000256" key="4">
    <source>
        <dbReference type="SAM" id="MobiDB-lite"/>
    </source>
</evidence>
<evidence type="ECO:0000256" key="3">
    <source>
        <dbReference type="PROSITE-ProRule" id="PRU00117"/>
    </source>
</evidence>
<organism evidence="6 7">
    <name type="scientific">Coemansia spiralis</name>
    <dbReference type="NCBI Taxonomy" id="417178"/>
    <lineage>
        <taxon>Eukaryota</taxon>
        <taxon>Fungi</taxon>
        <taxon>Fungi incertae sedis</taxon>
        <taxon>Zoopagomycota</taxon>
        <taxon>Kickxellomycotina</taxon>
        <taxon>Kickxellomycetes</taxon>
        <taxon>Kickxellales</taxon>
        <taxon>Kickxellaceae</taxon>
        <taxon>Coemansia</taxon>
    </lineage>
</organism>
<name>A0A9W8KW00_9FUNG</name>
<protein>
    <recommendedName>
        <fullName evidence="5">K Homology domain-containing protein</fullName>
    </recommendedName>
</protein>
<dbReference type="SUPFAM" id="SSF54791">
    <property type="entry name" value="Eukaryotic type KH-domain (KH-domain type I)"/>
    <property type="match status" value="8"/>
</dbReference>
<dbReference type="InterPro" id="IPR036612">
    <property type="entry name" value="KH_dom_type_1_sf"/>
</dbReference>
<dbReference type="GO" id="GO:0003723">
    <property type="term" value="F:RNA binding"/>
    <property type="evidence" value="ECO:0007669"/>
    <property type="project" value="UniProtKB-UniRule"/>
</dbReference>
<feature type="region of interest" description="Disordered" evidence="4">
    <location>
        <begin position="217"/>
        <end position="247"/>
    </location>
</feature>
<feature type="domain" description="K Homology" evidence="5">
    <location>
        <begin position="1225"/>
        <end position="1321"/>
    </location>
</feature>
<dbReference type="Pfam" id="PF24668">
    <property type="entry name" value="KH_Vigilin"/>
    <property type="match status" value="1"/>
</dbReference>
<feature type="domain" description="K Homology" evidence="5">
    <location>
        <begin position="1061"/>
        <end position="1140"/>
    </location>
</feature>
<evidence type="ECO:0000256" key="1">
    <source>
        <dbReference type="ARBA" id="ARBA00022737"/>
    </source>
</evidence>
<dbReference type="Gene3D" id="3.30.1370.10">
    <property type="entry name" value="K Homology domain, type 1"/>
    <property type="match status" value="9"/>
</dbReference>
<dbReference type="InterPro" id="IPR057778">
    <property type="entry name" value="KH_Vigilin_N"/>
</dbReference>
<dbReference type="EMBL" id="JANBTW010000108">
    <property type="protein sequence ID" value="KAJ2671185.1"/>
    <property type="molecule type" value="Genomic_DNA"/>
</dbReference>
<accession>A0A9W8KW00</accession>
<proteinExistence type="predicted"/>
<feature type="region of interest" description="Disordered" evidence="4">
    <location>
        <begin position="941"/>
        <end position="965"/>
    </location>
</feature>
<feature type="region of interest" description="Disordered" evidence="4">
    <location>
        <begin position="77"/>
        <end position="145"/>
    </location>
</feature>
<feature type="domain" description="K Homology" evidence="5">
    <location>
        <begin position="903"/>
        <end position="984"/>
    </location>
</feature>
<evidence type="ECO:0000259" key="5">
    <source>
        <dbReference type="SMART" id="SM00322"/>
    </source>
</evidence>
<keyword evidence="1" id="KW-0677">Repeat</keyword>
<feature type="domain" description="K Homology" evidence="5">
    <location>
        <begin position="321"/>
        <end position="401"/>
    </location>
</feature>
<dbReference type="SMART" id="SM00322">
    <property type="entry name" value="KH"/>
    <property type="match status" value="10"/>
</dbReference>
<evidence type="ECO:0000313" key="6">
    <source>
        <dbReference type="EMBL" id="KAJ2671185.1"/>
    </source>
</evidence>
<dbReference type="CDD" id="cd00105">
    <property type="entry name" value="KH-I"/>
    <property type="match status" value="1"/>
</dbReference>
<dbReference type="InterPro" id="IPR004088">
    <property type="entry name" value="KH_dom_type_1"/>
</dbReference>
<feature type="domain" description="K Homology" evidence="5">
    <location>
        <begin position="406"/>
        <end position="475"/>
    </location>
</feature>
<keyword evidence="2 3" id="KW-0694">RNA-binding</keyword>